<gene>
    <name evidence="2" type="ORF">MUK42_14653</name>
</gene>
<dbReference type="Proteomes" id="UP001055439">
    <property type="component" value="Chromosome 9"/>
</dbReference>
<dbReference type="EMBL" id="CP097511">
    <property type="protein sequence ID" value="URE45420.1"/>
    <property type="molecule type" value="Genomic_DNA"/>
</dbReference>
<dbReference type="Pfam" id="PF14009">
    <property type="entry name" value="PADRE"/>
    <property type="match status" value="1"/>
</dbReference>
<feature type="region of interest" description="Disordered" evidence="1">
    <location>
        <begin position="216"/>
        <end position="247"/>
    </location>
</feature>
<dbReference type="PANTHER" id="PTHR33148">
    <property type="entry name" value="PLASTID MOVEMENT IMPAIRED PROTEIN-RELATED"/>
    <property type="match status" value="1"/>
</dbReference>
<dbReference type="InterPro" id="IPR025322">
    <property type="entry name" value="PADRE_dom"/>
</dbReference>
<keyword evidence="3" id="KW-1185">Reference proteome</keyword>
<dbReference type="OrthoDB" id="1688863at2759"/>
<protein>
    <submittedName>
        <fullName evidence="2">Uncharacterized protein</fullName>
    </submittedName>
</protein>
<organism evidence="2 3">
    <name type="scientific">Musa troglodytarum</name>
    <name type="common">fe'i banana</name>
    <dbReference type="NCBI Taxonomy" id="320322"/>
    <lineage>
        <taxon>Eukaryota</taxon>
        <taxon>Viridiplantae</taxon>
        <taxon>Streptophyta</taxon>
        <taxon>Embryophyta</taxon>
        <taxon>Tracheophyta</taxon>
        <taxon>Spermatophyta</taxon>
        <taxon>Magnoliopsida</taxon>
        <taxon>Liliopsida</taxon>
        <taxon>Zingiberales</taxon>
        <taxon>Musaceae</taxon>
        <taxon>Musa</taxon>
    </lineage>
</organism>
<name>A0A9E7I471_9LILI</name>
<dbReference type="PANTHER" id="PTHR33148:SF46">
    <property type="entry name" value="EMB|CAB85509.1"/>
    <property type="match status" value="1"/>
</dbReference>
<evidence type="ECO:0000256" key="1">
    <source>
        <dbReference type="SAM" id="MobiDB-lite"/>
    </source>
</evidence>
<sequence length="247" mass="27626">MNLADGLSDIIITRRRKKENSTELLGSVTDSHCPLLRVEECLAFCSCMTTFGSILHALCPPHHPRKCKYFRWWGLSQELCPWHSSAISRRAISLRRSVSMGNCLVLQEKKVIKIVKMDGEILRYRSPMKVQQVLDEFPGHAVSDALPVVTYLDPAMCLRRGQLYYLLPPKKPAAAVETGVGEEGVIRIKLVITKQQLKDMLSKGGVSHGDMVSFLRGQGGRSGASEKERSMEWKPSLESIPEGNDSF</sequence>
<evidence type="ECO:0000313" key="3">
    <source>
        <dbReference type="Proteomes" id="UP001055439"/>
    </source>
</evidence>
<evidence type="ECO:0000313" key="2">
    <source>
        <dbReference type="EMBL" id="URE45420.1"/>
    </source>
</evidence>
<proteinExistence type="predicted"/>
<dbReference type="AlphaFoldDB" id="A0A9E7I471"/>
<accession>A0A9E7I471</accession>
<reference evidence="2" key="1">
    <citation type="submission" date="2022-05" db="EMBL/GenBank/DDBJ databases">
        <title>The Musa troglodytarum L. genome provides insights into the mechanism of non-climacteric behaviour and enrichment of carotenoids.</title>
        <authorList>
            <person name="Wang J."/>
        </authorList>
    </citation>
    <scope>NUCLEOTIDE SEQUENCE</scope>
    <source>
        <tissue evidence="2">Leaf</tissue>
    </source>
</reference>